<dbReference type="InterPro" id="IPR004245">
    <property type="entry name" value="DUF229"/>
</dbReference>
<name>A0A6P8W223_DROAB</name>
<keyword evidence="1" id="KW-0472">Membrane</keyword>
<dbReference type="GeneID" id="117563419"/>
<evidence type="ECO:0000313" key="3">
    <source>
        <dbReference type="RefSeq" id="XP_034097644.1"/>
    </source>
</evidence>
<dbReference type="CDD" id="cd16021">
    <property type="entry name" value="ALP_like"/>
    <property type="match status" value="1"/>
</dbReference>
<evidence type="ECO:0000256" key="1">
    <source>
        <dbReference type="SAM" id="Phobius"/>
    </source>
</evidence>
<dbReference type="Pfam" id="PF02995">
    <property type="entry name" value="DUF229"/>
    <property type="match status" value="1"/>
</dbReference>
<dbReference type="RefSeq" id="XP_034097644.1">
    <property type="nucleotide sequence ID" value="XM_034241753.2"/>
</dbReference>
<dbReference type="PANTHER" id="PTHR10974:SF1">
    <property type="entry name" value="FI08016P-RELATED"/>
    <property type="match status" value="1"/>
</dbReference>
<dbReference type="Proteomes" id="UP000515160">
    <property type="component" value="Chromosome 2L"/>
</dbReference>
<gene>
    <name evidence="3" type="primary">LOC117563419</name>
</gene>
<reference evidence="3" key="1">
    <citation type="submission" date="2025-08" db="UniProtKB">
        <authorList>
            <consortium name="RefSeq"/>
        </authorList>
    </citation>
    <scope>IDENTIFICATION</scope>
    <source>
        <strain evidence="3">15112-1751.03</strain>
        <tissue evidence="3">Whole Adult</tissue>
    </source>
</reference>
<dbReference type="FunFam" id="3.40.720.10:FF:000017">
    <property type="entry name" value="Predicted protein"/>
    <property type="match status" value="1"/>
</dbReference>
<protein>
    <submittedName>
        <fullName evidence="3">Uncharacterized protein LOC117563419</fullName>
    </submittedName>
</protein>
<evidence type="ECO:0000313" key="2">
    <source>
        <dbReference type="Proteomes" id="UP000515160"/>
    </source>
</evidence>
<sequence>MTKTNKNYTIGANKWRLICLLSIAICILLYFKINSVLFDATKRDHFMEGYFLNTSGCHMLAMNPFSKTALSYFGQMQPLECTKIKLFDAKTINGRNYLVLSMSTKEILKACEVKRISDVHCEYRRVKRYDDNSNKYSHPTNFELTEELIEVKSGATVLRIQCFGIGNKTVYHDVHFFIPPPSEEPPQTFQKKRLSVMIIGIDSLSHLHYLRSMPLLDATIETLPHVEFWGYNRVGRNTYPNLVPLFSGLNDVELEEKCYIGKHDYDECDFIWKRFKAAGFNTSYAEDTFIGGTFNYGKWGFNKSPTDFYLRTAMLEIDKYCRYSIDKQEDIHCTGNRKYADILHEFLHKLLPHLKSGPHFSFFWQSQGVHDYYEYAQFLDKKYQHLIYLLKSERILENTFVFLMSDHGLRYGPFRATYQGMLEESQPLLIAIYPKWFTKKFPLAAINLRRNAHRLVTTFDMHATLKDLTDLEQIRDVEIKSRAELLKIKAYKIPRGISLFLPIPKSRDCEMAGIPSAFCLCQSFKKMETKNEKSERAARFIVENINTWISGYTKCQTLHLSEVHEAYLLHNSNNLQTDFEVKIRVQTLPGNGNFEGIVRFMSDVLVLNGPVLRTNKYGNQSHCIHDYHVEMYCYCL</sequence>
<proteinExistence type="predicted"/>
<dbReference type="OrthoDB" id="413313at2759"/>
<feature type="transmembrane region" description="Helical" evidence="1">
    <location>
        <begin position="15"/>
        <end position="33"/>
    </location>
</feature>
<dbReference type="Gene3D" id="3.40.720.10">
    <property type="entry name" value="Alkaline Phosphatase, subunit A"/>
    <property type="match status" value="1"/>
</dbReference>
<keyword evidence="1" id="KW-0812">Transmembrane</keyword>
<dbReference type="InterPro" id="IPR017850">
    <property type="entry name" value="Alkaline_phosphatase_core_sf"/>
</dbReference>
<dbReference type="PANTHER" id="PTHR10974">
    <property type="entry name" value="FI08016P-RELATED"/>
    <property type="match status" value="1"/>
</dbReference>
<accession>A0A6P8W223</accession>
<keyword evidence="2" id="KW-1185">Reference proteome</keyword>
<dbReference type="AlphaFoldDB" id="A0A6P8W223"/>
<organism evidence="2 3">
    <name type="scientific">Drosophila albomicans</name>
    <name type="common">Fruit fly</name>
    <dbReference type="NCBI Taxonomy" id="7291"/>
    <lineage>
        <taxon>Eukaryota</taxon>
        <taxon>Metazoa</taxon>
        <taxon>Ecdysozoa</taxon>
        <taxon>Arthropoda</taxon>
        <taxon>Hexapoda</taxon>
        <taxon>Insecta</taxon>
        <taxon>Pterygota</taxon>
        <taxon>Neoptera</taxon>
        <taxon>Endopterygota</taxon>
        <taxon>Diptera</taxon>
        <taxon>Brachycera</taxon>
        <taxon>Muscomorpha</taxon>
        <taxon>Ephydroidea</taxon>
        <taxon>Drosophilidae</taxon>
        <taxon>Drosophila</taxon>
    </lineage>
</organism>
<dbReference type="GO" id="GO:0005615">
    <property type="term" value="C:extracellular space"/>
    <property type="evidence" value="ECO:0007669"/>
    <property type="project" value="TreeGrafter"/>
</dbReference>
<dbReference type="SUPFAM" id="SSF53649">
    <property type="entry name" value="Alkaline phosphatase-like"/>
    <property type="match status" value="1"/>
</dbReference>
<keyword evidence="1" id="KW-1133">Transmembrane helix</keyword>